<keyword evidence="3 5" id="KW-1133">Transmembrane helix</keyword>
<evidence type="ECO:0000256" key="5">
    <source>
        <dbReference type="SAM" id="Phobius"/>
    </source>
</evidence>
<dbReference type="EMBL" id="VSSQ01080730">
    <property type="protein sequence ID" value="MPN29853.1"/>
    <property type="molecule type" value="Genomic_DNA"/>
</dbReference>
<evidence type="ECO:0000256" key="1">
    <source>
        <dbReference type="ARBA" id="ARBA00004127"/>
    </source>
</evidence>
<feature type="domain" description="DUF1232" evidence="6">
    <location>
        <begin position="31"/>
        <end position="66"/>
    </location>
</feature>
<comment type="caution">
    <text evidence="7">The sequence shown here is derived from an EMBL/GenBank/DDBJ whole genome shotgun (WGS) entry which is preliminary data.</text>
</comment>
<sequence length="127" mass="14159">MLNLKERALKLKTDVPAVFIAMKKKETPLIAKITAGLTVAYALSPVDLIPDFIPVLGYLDDLILLPALVALTVRLIPAEVFKACREEAEGLWGSGKPKKWYYVLPVVSVWVLIVFVIVKIISDWSRI</sequence>
<name>A0A645H1Y2_9ZZZZ</name>
<keyword evidence="4 5" id="KW-0472">Membrane</keyword>
<gene>
    <name evidence="7" type="ORF">SDC9_177306</name>
</gene>
<feature type="transmembrane region" description="Helical" evidence="5">
    <location>
        <begin position="101"/>
        <end position="121"/>
    </location>
</feature>
<dbReference type="AlphaFoldDB" id="A0A645H1Y2"/>
<comment type="subcellular location">
    <subcellularLocation>
        <location evidence="1">Endomembrane system</location>
        <topology evidence="1">Multi-pass membrane protein</topology>
    </subcellularLocation>
</comment>
<keyword evidence="2 5" id="KW-0812">Transmembrane</keyword>
<proteinExistence type="predicted"/>
<dbReference type="InterPro" id="IPR010652">
    <property type="entry name" value="DUF1232"/>
</dbReference>
<evidence type="ECO:0000259" key="6">
    <source>
        <dbReference type="Pfam" id="PF06803"/>
    </source>
</evidence>
<organism evidence="7">
    <name type="scientific">bioreactor metagenome</name>
    <dbReference type="NCBI Taxonomy" id="1076179"/>
    <lineage>
        <taxon>unclassified sequences</taxon>
        <taxon>metagenomes</taxon>
        <taxon>ecological metagenomes</taxon>
    </lineage>
</organism>
<evidence type="ECO:0000313" key="7">
    <source>
        <dbReference type="EMBL" id="MPN29853.1"/>
    </source>
</evidence>
<feature type="transmembrane region" description="Helical" evidence="5">
    <location>
        <begin position="29"/>
        <end position="50"/>
    </location>
</feature>
<protein>
    <recommendedName>
        <fullName evidence="6">DUF1232 domain-containing protein</fullName>
    </recommendedName>
</protein>
<dbReference type="Pfam" id="PF06803">
    <property type="entry name" value="DUF1232"/>
    <property type="match status" value="1"/>
</dbReference>
<dbReference type="GO" id="GO:0012505">
    <property type="term" value="C:endomembrane system"/>
    <property type="evidence" value="ECO:0007669"/>
    <property type="project" value="UniProtKB-SubCell"/>
</dbReference>
<evidence type="ECO:0000256" key="2">
    <source>
        <dbReference type="ARBA" id="ARBA00022692"/>
    </source>
</evidence>
<reference evidence="7" key="1">
    <citation type="submission" date="2019-08" db="EMBL/GenBank/DDBJ databases">
        <authorList>
            <person name="Kucharzyk K."/>
            <person name="Murdoch R.W."/>
            <person name="Higgins S."/>
            <person name="Loffler F."/>
        </authorList>
    </citation>
    <scope>NUCLEOTIDE SEQUENCE</scope>
</reference>
<evidence type="ECO:0000256" key="4">
    <source>
        <dbReference type="ARBA" id="ARBA00023136"/>
    </source>
</evidence>
<accession>A0A645H1Y2</accession>
<evidence type="ECO:0000256" key="3">
    <source>
        <dbReference type="ARBA" id="ARBA00022989"/>
    </source>
</evidence>